<evidence type="ECO:0000313" key="3">
    <source>
        <dbReference type="EMBL" id="SNS70195.1"/>
    </source>
</evidence>
<sequence length="150" mass="16025">MTRFIALALVLAAAPAFAQHGQSGAHFIEMWDLDGDAKVTAEEAAERRNDVFTAFDSDEDGFLDAEEYVMFDAAREADMAENGGHGRGAMMRAADGMLLAHNDTDNDGKVSREEFVGNAAAWIVAMDKNEDGAVTTADFGRGMGMGIGKN</sequence>
<keyword evidence="1" id="KW-0732">Signal</keyword>
<gene>
    <name evidence="3" type="ORF">SAMN04488078_102753</name>
</gene>
<dbReference type="PROSITE" id="PS50222">
    <property type="entry name" value="EF_HAND_2"/>
    <property type="match status" value="1"/>
</dbReference>
<organism evidence="3 4">
    <name type="scientific">Antarctobacter heliothermus</name>
    <dbReference type="NCBI Taxonomy" id="74033"/>
    <lineage>
        <taxon>Bacteria</taxon>
        <taxon>Pseudomonadati</taxon>
        <taxon>Pseudomonadota</taxon>
        <taxon>Alphaproteobacteria</taxon>
        <taxon>Rhodobacterales</taxon>
        <taxon>Roseobacteraceae</taxon>
        <taxon>Antarctobacter</taxon>
    </lineage>
</organism>
<dbReference type="InterPro" id="IPR018247">
    <property type="entry name" value="EF_Hand_1_Ca_BS"/>
</dbReference>
<dbReference type="SUPFAM" id="SSF47473">
    <property type="entry name" value="EF-hand"/>
    <property type="match status" value="1"/>
</dbReference>
<evidence type="ECO:0000313" key="4">
    <source>
        <dbReference type="Proteomes" id="UP000198440"/>
    </source>
</evidence>
<reference evidence="3 4" key="1">
    <citation type="submission" date="2017-06" db="EMBL/GenBank/DDBJ databases">
        <authorList>
            <person name="Kim H.J."/>
            <person name="Triplett B.A."/>
        </authorList>
    </citation>
    <scope>NUCLEOTIDE SEQUENCE [LARGE SCALE GENOMIC DNA]</scope>
    <source>
        <strain evidence="3 4">DSM 11445</strain>
    </source>
</reference>
<dbReference type="GO" id="GO:0005509">
    <property type="term" value="F:calcium ion binding"/>
    <property type="evidence" value="ECO:0007669"/>
    <property type="project" value="InterPro"/>
</dbReference>
<feature type="domain" description="EF-hand" evidence="2">
    <location>
        <begin position="43"/>
        <end position="78"/>
    </location>
</feature>
<dbReference type="PROSITE" id="PS00018">
    <property type="entry name" value="EF_HAND_1"/>
    <property type="match status" value="3"/>
</dbReference>
<accession>A0A239GMU8</accession>
<name>A0A239GMU8_9RHOB</name>
<dbReference type="InterPro" id="IPR002048">
    <property type="entry name" value="EF_hand_dom"/>
</dbReference>
<dbReference type="Pfam" id="PF13499">
    <property type="entry name" value="EF-hand_7"/>
    <property type="match status" value="1"/>
</dbReference>
<proteinExistence type="predicted"/>
<evidence type="ECO:0000259" key="2">
    <source>
        <dbReference type="PROSITE" id="PS50222"/>
    </source>
</evidence>
<dbReference type="Gene3D" id="1.10.238.10">
    <property type="entry name" value="EF-hand"/>
    <property type="match status" value="2"/>
</dbReference>
<protein>
    <submittedName>
        <fullName evidence="3">EF hand</fullName>
    </submittedName>
</protein>
<dbReference type="InterPro" id="IPR011992">
    <property type="entry name" value="EF-hand-dom_pair"/>
</dbReference>
<dbReference type="RefSeq" id="WP_245823253.1">
    <property type="nucleotide sequence ID" value="NZ_FZON01000027.1"/>
</dbReference>
<dbReference type="Proteomes" id="UP000198440">
    <property type="component" value="Unassembled WGS sequence"/>
</dbReference>
<feature type="chain" id="PRO_5013099688" evidence="1">
    <location>
        <begin position="19"/>
        <end position="150"/>
    </location>
</feature>
<dbReference type="AlphaFoldDB" id="A0A239GMU8"/>
<feature type="signal peptide" evidence="1">
    <location>
        <begin position="1"/>
        <end position="18"/>
    </location>
</feature>
<dbReference type="EMBL" id="FZON01000027">
    <property type="protein sequence ID" value="SNS70195.1"/>
    <property type="molecule type" value="Genomic_DNA"/>
</dbReference>
<evidence type="ECO:0000256" key="1">
    <source>
        <dbReference type="SAM" id="SignalP"/>
    </source>
</evidence>